<keyword evidence="7" id="KW-0067">ATP-binding</keyword>
<protein>
    <submittedName>
        <fullName evidence="14">Unannotated protein</fullName>
    </submittedName>
</protein>
<evidence type="ECO:0000256" key="9">
    <source>
        <dbReference type="ARBA" id="ARBA00022960"/>
    </source>
</evidence>
<evidence type="ECO:0000256" key="8">
    <source>
        <dbReference type="ARBA" id="ARBA00022842"/>
    </source>
</evidence>
<dbReference type="Pfam" id="PF07478">
    <property type="entry name" value="Dala_Dala_lig_C"/>
    <property type="match status" value="1"/>
</dbReference>
<dbReference type="InterPro" id="IPR000291">
    <property type="entry name" value="D-Ala_lig_Van_CS"/>
</dbReference>
<dbReference type="GO" id="GO:0005829">
    <property type="term" value="C:cytosol"/>
    <property type="evidence" value="ECO:0007669"/>
    <property type="project" value="TreeGrafter"/>
</dbReference>
<dbReference type="NCBIfam" id="NF002378">
    <property type="entry name" value="PRK01372.1"/>
    <property type="match status" value="1"/>
</dbReference>
<dbReference type="GO" id="GO:0046872">
    <property type="term" value="F:metal ion binding"/>
    <property type="evidence" value="ECO:0007669"/>
    <property type="project" value="UniProtKB-KW"/>
</dbReference>
<sequence length="336" mass="36278">MSAGSILRTLDPDVYDVVALGITRDGGWYLQDPDPESLRIRDGVLPSVVANDRPAVLQADPRAASDSLGPIDVVFPVLHGPWGEDGTIQGLIEMSGIPYVGSGVLASAVAMDKGFMKSVFQSAGLAVEPYEVITDRQWRHDRDDSLLRAALVGFPCFVKPARAGSSQGISKVHSAAELEQAIDEARRHDPRVVVEAAVEGAREVECGVMQDESGASITSRCAEIIVDAHHEFYDFAAKYLDDSATLVVPAALPEATERGVRQQAALAFEALGCEGLARVDFFVTPDDRIIINEVNTMPGFTPISMFPRMWEATGMDYAGLISHLIDDARRRGTGLR</sequence>
<dbReference type="PROSITE" id="PS50975">
    <property type="entry name" value="ATP_GRASP"/>
    <property type="match status" value="1"/>
</dbReference>
<evidence type="ECO:0000259" key="13">
    <source>
        <dbReference type="PROSITE" id="PS50975"/>
    </source>
</evidence>
<comment type="cofactor">
    <cofactor evidence="1">
        <name>Mn(2+)</name>
        <dbReference type="ChEBI" id="CHEBI:29035"/>
    </cofactor>
</comment>
<keyword evidence="10" id="KW-0573">Peptidoglycan synthesis</keyword>
<evidence type="ECO:0000256" key="11">
    <source>
        <dbReference type="ARBA" id="ARBA00023211"/>
    </source>
</evidence>
<dbReference type="FunFam" id="3.30.470.20:FF:000008">
    <property type="entry name" value="D-alanine--D-alanine ligase"/>
    <property type="match status" value="1"/>
</dbReference>
<dbReference type="PROSITE" id="PS00844">
    <property type="entry name" value="DALA_DALA_LIGASE_2"/>
    <property type="match status" value="1"/>
</dbReference>
<proteinExistence type="inferred from homology"/>
<dbReference type="PANTHER" id="PTHR23132:SF25">
    <property type="entry name" value="D-ALANINE--D-ALANINE LIGASE A"/>
    <property type="match status" value="1"/>
</dbReference>
<accession>A0A6J7EZS9</accession>
<dbReference type="InterPro" id="IPR011095">
    <property type="entry name" value="Dala_Dala_lig_C"/>
</dbReference>
<dbReference type="EMBL" id="CAFBLS010000363">
    <property type="protein sequence ID" value="CAB4887961.1"/>
    <property type="molecule type" value="Genomic_DNA"/>
</dbReference>
<evidence type="ECO:0000256" key="1">
    <source>
        <dbReference type="ARBA" id="ARBA00001936"/>
    </source>
</evidence>
<dbReference type="InterPro" id="IPR013815">
    <property type="entry name" value="ATP_grasp_subdomain_1"/>
</dbReference>
<dbReference type="GO" id="GO:0008360">
    <property type="term" value="P:regulation of cell shape"/>
    <property type="evidence" value="ECO:0007669"/>
    <property type="project" value="UniProtKB-KW"/>
</dbReference>
<dbReference type="PANTHER" id="PTHR23132">
    <property type="entry name" value="D-ALANINE--D-ALANINE LIGASE"/>
    <property type="match status" value="1"/>
</dbReference>
<evidence type="ECO:0000313" key="14">
    <source>
        <dbReference type="EMBL" id="CAB4887961.1"/>
    </source>
</evidence>
<keyword evidence="8" id="KW-0460">Magnesium</keyword>
<dbReference type="SUPFAM" id="SSF52440">
    <property type="entry name" value="PreATP-grasp domain"/>
    <property type="match status" value="1"/>
</dbReference>
<evidence type="ECO:0000256" key="2">
    <source>
        <dbReference type="ARBA" id="ARBA00001946"/>
    </source>
</evidence>
<dbReference type="PIRSF" id="PIRSF039102">
    <property type="entry name" value="Ddl/VanB"/>
    <property type="match status" value="1"/>
</dbReference>
<evidence type="ECO:0000256" key="4">
    <source>
        <dbReference type="ARBA" id="ARBA00022598"/>
    </source>
</evidence>
<evidence type="ECO:0000256" key="6">
    <source>
        <dbReference type="ARBA" id="ARBA00022741"/>
    </source>
</evidence>
<dbReference type="InterPro" id="IPR005905">
    <property type="entry name" value="D_ala_D_ala"/>
</dbReference>
<keyword evidence="9" id="KW-0133">Cell shape</keyword>
<dbReference type="AlphaFoldDB" id="A0A6J7EZS9"/>
<evidence type="ECO:0000256" key="10">
    <source>
        <dbReference type="ARBA" id="ARBA00022984"/>
    </source>
</evidence>
<dbReference type="GO" id="GO:0008716">
    <property type="term" value="F:D-alanine-D-alanine ligase activity"/>
    <property type="evidence" value="ECO:0007669"/>
    <property type="project" value="InterPro"/>
</dbReference>
<dbReference type="PROSITE" id="PS00843">
    <property type="entry name" value="DALA_DALA_LIGASE_1"/>
    <property type="match status" value="1"/>
</dbReference>
<comment type="similarity">
    <text evidence="3">Belongs to the D-alanine--D-alanine ligase family.</text>
</comment>
<dbReference type="InterPro" id="IPR011761">
    <property type="entry name" value="ATP-grasp"/>
</dbReference>
<dbReference type="GO" id="GO:0005524">
    <property type="term" value="F:ATP binding"/>
    <property type="evidence" value="ECO:0007669"/>
    <property type="project" value="UniProtKB-KW"/>
</dbReference>
<dbReference type="GO" id="GO:0009252">
    <property type="term" value="P:peptidoglycan biosynthetic process"/>
    <property type="evidence" value="ECO:0007669"/>
    <property type="project" value="UniProtKB-KW"/>
</dbReference>
<dbReference type="SUPFAM" id="SSF56059">
    <property type="entry name" value="Glutathione synthetase ATP-binding domain-like"/>
    <property type="match status" value="1"/>
</dbReference>
<evidence type="ECO:0000256" key="3">
    <source>
        <dbReference type="ARBA" id="ARBA00010871"/>
    </source>
</evidence>
<dbReference type="NCBIfam" id="TIGR01205">
    <property type="entry name" value="D_ala_D_alaTIGR"/>
    <property type="match status" value="1"/>
</dbReference>
<dbReference type="GO" id="GO:0071555">
    <property type="term" value="P:cell wall organization"/>
    <property type="evidence" value="ECO:0007669"/>
    <property type="project" value="UniProtKB-KW"/>
</dbReference>
<evidence type="ECO:0000256" key="5">
    <source>
        <dbReference type="ARBA" id="ARBA00022723"/>
    </source>
</evidence>
<keyword evidence="11" id="KW-0464">Manganese</keyword>
<feature type="domain" description="ATP-grasp" evidence="13">
    <location>
        <begin position="117"/>
        <end position="326"/>
    </location>
</feature>
<reference evidence="14" key="1">
    <citation type="submission" date="2020-05" db="EMBL/GenBank/DDBJ databases">
        <authorList>
            <person name="Chiriac C."/>
            <person name="Salcher M."/>
            <person name="Ghai R."/>
            <person name="Kavagutti S V."/>
        </authorList>
    </citation>
    <scope>NUCLEOTIDE SEQUENCE</scope>
</reference>
<keyword evidence="5" id="KW-0479">Metal-binding</keyword>
<dbReference type="InterPro" id="IPR016185">
    <property type="entry name" value="PreATP-grasp_dom_sf"/>
</dbReference>
<keyword evidence="4" id="KW-0436">Ligase</keyword>
<dbReference type="Gene3D" id="3.40.50.20">
    <property type="match status" value="1"/>
</dbReference>
<gene>
    <name evidence="14" type="ORF">UFOPK3402_02101</name>
</gene>
<dbReference type="Gene3D" id="3.30.1490.20">
    <property type="entry name" value="ATP-grasp fold, A domain"/>
    <property type="match status" value="1"/>
</dbReference>
<organism evidence="14">
    <name type="scientific">freshwater metagenome</name>
    <dbReference type="NCBI Taxonomy" id="449393"/>
    <lineage>
        <taxon>unclassified sequences</taxon>
        <taxon>metagenomes</taxon>
        <taxon>ecological metagenomes</taxon>
    </lineage>
</organism>
<keyword evidence="12" id="KW-0961">Cell wall biogenesis/degradation</keyword>
<evidence type="ECO:0000256" key="7">
    <source>
        <dbReference type="ARBA" id="ARBA00022840"/>
    </source>
</evidence>
<comment type="cofactor">
    <cofactor evidence="2">
        <name>Mg(2+)</name>
        <dbReference type="ChEBI" id="CHEBI:18420"/>
    </cofactor>
</comment>
<dbReference type="HAMAP" id="MF_00047">
    <property type="entry name" value="Dala_Dala_lig"/>
    <property type="match status" value="1"/>
</dbReference>
<evidence type="ECO:0000256" key="12">
    <source>
        <dbReference type="ARBA" id="ARBA00023316"/>
    </source>
</evidence>
<dbReference type="InterPro" id="IPR011127">
    <property type="entry name" value="Dala_Dala_lig_N"/>
</dbReference>
<name>A0A6J7EZS9_9ZZZZ</name>
<keyword evidence="6" id="KW-0547">Nucleotide-binding</keyword>
<dbReference type="NCBIfam" id="NF002528">
    <property type="entry name" value="PRK01966.1-4"/>
    <property type="match status" value="1"/>
</dbReference>
<dbReference type="Pfam" id="PF01820">
    <property type="entry name" value="Dala_Dala_lig_N"/>
    <property type="match status" value="1"/>
</dbReference>
<dbReference type="Gene3D" id="3.30.470.20">
    <property type="entry name" value="ATP-grasp fold, B domain"/>
    <property type="match status" value="1"/>
</dbReference>